<keyword evidence="2" id="KW-1185">Reference proteome</keyword>
<organism evidence="1 2">
    <name type="scientific">Bifidobacterium tissieri</name>
    <dbReference type="NCBI Taxonomy" id="1630162"/>
    <lineage>
        <taxon>Bacteria</taxon>
        <taxon>Bacillati</taxon>
        <taxon>Actinomycetota</taxon>
        <taxon>Actinomycetes</taxon>
        <taxon>Bifidobacteriales</taxon>
        <taxon>Bifidobacteriaceae</taxon>
        <taxon>Bifidobacterium</taxon>
    </lineage>
</organism>
<evidence type="ECO:0000313" key="1">
    <source>
        <dbReference type="EMBL" id="OZG58107.1"/>
    </source>
</evidence>
<reference evidence="1 2" key="1">
    <citation type="journal article" date="2017" name="BMC Genomics">
        <title>Comparative genomic and phylogenomic analyses of the Bifidobacteriaceae family.</title>
        <authorList>
            <person name="Lugli G.A."/>
            <person name="Milani C."/>
            <person name="Turroni F."/>
            <person name="Duranti S."/>
            <person name="Mancabelli L."/>
            <person name="Mangifesta M."/>
            <person name="Ferrario C."/>
            <person name="Modesto M."/>
            <person name="Mattarelli P."/>
            <person name="Jiri K."/>
            <person name="van Sinderen D."/>
            <person name="Ventura M."/>
        </authorList>
    </citation>
    <scope>NUCLEOTIDE SEQUENCE [LARGE SCALE GENOMIC DNA]</scope>
    <source>
        <strain evidence="1 2">DSM 100201</strain>
    </source>
</reference>
<accession>A0A261FG39</accession>
<dbReference type="EMBL" id="MWWV01000005">
    <property type="protein sequence ID" value="OZG58107.1"/>
    <property type="molecule type" value="Genomic_DNA"/>
</dbReference>
<protein>
    <submittedName>
        <fullName evidence="1">Uncharacterized protein</fullName>
    </submittedName>
</protein>
<dbReference type="AlphaFoldDB" id="A0A261FG39"/>
<evidence type="ECO:0000313" key="2">
    <source>
        <dbReference type="Proteomes" id="UP000216444"/>
    </source>
</evidence>
<name>A0A261FG39_9BIFI</name>
<dbReference type="Proteomes" id="UP000216444">
    <property type="component" value="Unassembled WGS sequence"/>
</dbReference>
<comment type="caution">
    <text evidence="1">The sequence shown here is derived from an EMBL/GenBank/DDBJ whole genome shotgun (WGS) entry which is preliminary data.</text>
</comment>
<proteinExistence type="predicted"/>
<gene>
    <name evidence="1" type="ORF">BTIS_0955</name>
</gene>
<sequence length="78" mass="9118">MLVCRMRASDEHFHRWVPFAVLPFFFIARPQIGHFFALLDFVLTTSSPPPDPWHKPAIFPPSKITSRHAYCHKARCQL</sequence>